<dbReference type="Proteomes" id="UP000238164">
    <property type="component" value="Chromosome 1"/>
</dbReference>
<feature type="domain" description="RecC C-terminal" evidence="11">
    <location>
        <begin position="746"/>
        <end position="961"/>
    </location>
</feature>
<dbReference type="InterPro" id="IPR006697">
    <property type="entry name" value="RecC"/>
</dbReference>
<dbReference type="SUPFAM" id="SSF52540">
    <property type="entry name" value="P-loop containing nucleoside triphosphate hydrolases"/>
    <property type="match status" value="2"/>
</dbReference>
<dbReference type="PANTHER" id="PTHR30591:SF1">
    <property type="entry name" value="RECBCD ENZYME SUBUNIT RECC"/>
    <property type="match status" value="1"/>
</dbReference>
<dbReference type="GO" id="GO:0000724">
    <property type="term" value="P:double-strand break repair via homologous recombination"/>
    <property type="evidence" value="ECO:0007669"/>
    <property type="project" value="UniProtKB-UniRule"/>
</dbReference>
<keyword evidence="2 10" id="KW-0547">Nucleotide-binding</keyword>
<evidence type="ECO:0000256" key="9">
    <source>
        <dbReference type="ARBA" id="ARBA00023204"/>
    </source>
</evidence>
<comment type="miscellaneous">
    <text evidence="10">In the RecBCD complex, RecB has a slow 3'-5' helicase, an exonuclease activity and loads RecA onto ssDNA, RecD has a fast 5'-3' helicase activity, while RecC stimulates the ATPase and processivity of the RecB helicase and contributes to recognition of the Chi site.</text>
</comment>
<dbReference type="PIRSF" id="PIRSF000980">
    <property type="entry name" value="RecC"/>
    <property type="match status" value="1"/>
</dbReference>
<dbReference type="GO" id="GO:0008854">
    <property type="term" value="F:exodeoxyribonuclease V activity"/>
    <property type="evidence" value="ECO:0007669"/>
    <property type="project" value="InterPro"/>
</dbReference>
<evidence type="ECO:0000256" key="10">
    <source>
        <dbReference type="HAMAP-Rule" id="MF_01486"/>
    </source>
</evidence>
<evidence type="ECO:0000256" key="6">
    <source>
        <dbReference type="ARBA" id="ARBA00022839"/>
    </source>
</evidence>
<keyword evidence="3 10" id="KW-0227">DNA damage</keyword>
<evidence type="ECO:0000256" key="1">
    <source>
        <dbReference type="ARBA" id="ARBA00022722"/>
    </source>
</evidence>
<dbReference type="GO" id="GO:0003677">
    <property type="term" value="F:DNA binding"/>
    <property type="evidence" value="ECO:0007669"/>
    <property type="project" value="UniProtKB-UniRule"/>
</dbReference>
<keyword evidence="4 10" id="KW-0378">Hydrolase</keyword>
<dbReference type="Pfam" id="PF17946">
    <property type="entry name" value="RecC_C"/>
    <property type="match status" value="1"/>
</dbReference>
<evidence type="ECO:0000259" key="11">
    <source>
        <dbReference type="Pfam" id="PF17946"/>
    </source>
</evidence>
<comment type="function">
    <text evidence="10">A helicase/nuclease that prepares dsDNA breaks (DSB) for recombinational DNA repair. Binds to DSBs and unwinds DNA via a highly rapid and processive ATP-dependent bidirectional helicase activity. Unwinds dsDNA until it encounters a Chi (crossover hotspot instigator) sequence from the 3' direction. Cuts ssDNA a few nucleotides 3' to the Chi site. The properties and activities of the enzyme are changed at Chi. The Chi-altered holoenzyme produces a long 3'-ssDNA overhang and facilitates RecA-binding to the ssDNA for homologous DNA recombination and repair. Holoenzyme degrades any linearized DNA that is unable to undergo homologous recombination. In the holoenzyme this subunit recognizes the wild-type Chi sequence, and when added to isolated RecB increases its ATP-dependent helicase processivity.</text>
</comment>
<accession>A0A2N9JFH1</accession>
<dbReference type="OrthoDB" id="9762834at2"/>
<dbReference type="KEGG" id="mgg:MPLG2_1199"/>
<keyword evidence="6 10" id="KW-0269">Exonuclease</keyword>
<comment type="similarity">
    <text evidence="10">Belongs to the RecC family.</text>
</comment>
<proteinExistence type="inferred from homology"/>
<dbReference type="AlphaFoldDB" id="A0A2N9JFH1"/>
<dbReference type="GO" id="GO:0005524">
    <property type="term" value="F:ATP binding"/>
    <property type="evidence" value="ECO:0007669"/>
    <property type="project" value="UniProtKB-UniRule"/>
</dbReference>
<keyword evidence="5 10" id="KW-0347">Helicase</keyword>
<gene>
    <name evidence="10" type="primary">recC</name>
    <name evidence="12" type="ORF">MPLG2_1199</name>
</gene>
<dbReference type="Gene3D" id="3.40.50.300">
    <property type="entry name" value="P-loop containing nucleotide triphosphate hydrolases"/>
    <property type="match status" value="2"/>
</dbReference>
<dbReference type="RefSeq" id="WP_158680896.1">
    <property type="nucleotide sequence ID" value="NZ_BAAAGO010000018.1"/>
</dbReference>
<dbReference type="PANTHER" id="PTHR30591">
    <property type="entry name" value="RECBCD ENZYME SUBUNIT RECC"/>
    <property type="match status" value="1"/>
</dbReference>
<keyword evidence="9 10" id="KW-0234">DNA repair</keyword>
<dbReference type="Gene3D" id="3.40.50.10930">
    <property type="match status" value="1"/>
</dbReference>
<evidence type="ECO:0000256" key="3">
    <source>
        <dbReference type="ARBA" id="ARBA00022763"/>
    </source>
</evidence>
<dbReference type="GO" id="GO:0003678">
    <property type="term" value="F:DNA helicase activity"/>
    <property type="evidence" value="ECO:0007669"/>
    <property type="project" value="UniProtKB-UniRule"/>
</dbReference>
<dbReference type="InterPro" id="IPR013986">
    <property type="entry name" value="DExx_box_DNA_helicase_dom_sf"/>
</dbReference>
<dbReference type="InterPro" id="IPR027417">
    <property type="entry name" value="P-loop_NTPase"/>
</dbReference>
<reference evidence="12 13" key="1">
    <citation type="submission" date="2018-02" db="EMBL/GenBank/DDBJ databases">
        <authorList>
            <person name="Cohen D.B."/>
            <person name="Kent A.D."/>
        </authorList>
    </citation>
    <scope>NUCLEOTIDE SEQUENCE [LARGE SCALE GENOMIC DNA]</scope>
    <source>
        <strain evidence="12">1</strain>
    </source>
</reference>
<evidence type="ECO:0000256" key="5">
    <source>
        <dbReference type="ARBA" id="ARBA00022806"/>
    </source>
</evidence>
<keyword evidence="1 10" id="KW-0540">Nuclease</keyword>
<keyword evidence="8 10" id="KW-0238">DNA-binding</keyword>
<dbReference type="InterPro" id="IPR011335">
    <property type="entry name" value="Restrct_endonuc-II-like"/>
</dbReference>
<dbReference type="Gene3D" id="1.10.10.160">
    <property type="match status" value="1"/>
</dbReference>
<dbReference type="HAMAP" id="MF_01486">
    <property type="entry name" value="RecC"/>
    <property type="match status" value="1"/>
</dbReference>
<name>A0A2N9JFH1_9ACTN</name>
<sequence>MTELLVHRAPDAAALAAELAGRLGGTRPDPFGIDVVVTPHPHLRRWLTNELAQRLGRPGEGICAGVSFVTPGRLLHDLGDPVRFWQPRQLAWRLLTVSADHPDEARLDQLRRHLAGSRNPYRVAHRLAANFHRYLHWRPELVAGWLAGRDTDEHGADLSFDAWQPVLWRLAAADADPLAATAGFLQRLRDEPAALPLPPELSFVQPDPLSPWWLDLLEAIAAHRQVHVSLVDDLTHGAPAPGPAARLTAFGRQAQSGLLARATVAPVTSSRQPATTTLSWLQRALAGGVPPSAPPPDGSVQVHGGHGLERQVEILRDTLTALLAADPTLEPRHIIVGCPNLAAAAPLIQAAFRLPPGVPGRHPANDFRVQIADRSSADVNPLVGALVHALQLVTSRAEAAEVIDFCARPVVAARFGFDGDSLERLAHLAGAAGVRWGLSPRHRERFDLGAVAQNTWWSGLQRMLLGTALSENDLPMVGTVLPLDDVDDGDLTLLGGVAELLSRLLKLATEYAEPATLADWVVRLQWAVDAFTQVSGNDVWQRTDALGSIAQLGERGAGSTTVTLAEITDLVSDEFERGQARSTYGNGSLTVCSLRSLRGVPYRVVCLLGLDDGVFPHGPGRDGDDLMQRELRAGEPDPPAEDRQALSDAIMAAQQSLVMVHQARSAQSNELIPPPTALADLLDLLGQAGVQQRQHPLQPFSPTLFGTDGPPRSYDPAGLRGAFAVSGTRRLPTLDTPVPPAAPLVEVSLDDLLRFVRDPARHFLRVRCGLAYWQADEVAADIPIEPDGLQRWGVGERMLGLLRAGHSPDEVQRAEWLRGTVPPGLLGTRLLKGLGAQLEPIMAALPAEAAAPLQHHDIAVDCGPVRVVGRVATQQQLVLQATFAKPSESRRIEAWLRLLALCAADDRDWTAMLVAHGGDALRLQGLDQPTAQALLDRWVRLYRIGLELPVPLPLRFGARVARLLDSGGDPLRDGDLQWAYRDHASRQMRQFYPELTDVLGVPLGVDDLDQPGETVLALAAARLIWQPLTDHEGVRA</sequence>
<keyword evidence="7 10" id="KW-0067">ATP-binding</keyword>
<evidence type="ECO:0000256" key="7">
    <source>
        <dbReference type="ARBA" id="ARBA00022840"/>
    </source>
</evidence>
<keyword evidence="13" id="KW-1185">Reference proteome</keyword>
<dbReference type="Pfam" id="PF04257">
    <property type="entry name" value="Exonuc_V_gamma"/>
    <property type="match status" value="1"/>
</dbReference>
<dbReference type="InterPro" id="IPR041500">
    <property type="entry name" value="RecC_C"/>
</dbReference>
<dbReference type="GO" id="GO:0009338">
    <property type="term" value="C:exodeoxyribonuclease V complex"/>
    <property type="evidence" value="ECO:0007669"/>
    <property type="project" value="InterPro"/>
</dbReference>
<organism evidence="12 13">
    <name type="scientific">Micropruina glycogenica</name>
    <dbReference type="NCBI Taxonomy" id="75385"/>
    <lineage>
        <taxon>Bacteria</taxon>
        <taxon>Bacillati</taxon>
        <taxon>Actinomycetota</taxon>
        <taxon>Actinomycetes</taxon>
        <taxon>Propionibacteriales</taxon>
        <taxon>Nocardioidaceae</taxon>
        <taxon>Micropruina</taxon>
    </lineage>
</organism>
<dbReference type="SUPFAM" id="SSF52980">
    <property type="entry name" value="Restriction endonuclease-like"/>
    <property type="match status" value="1"/>
</dbReference>
<evidence type="ECO:0000313" key="13">
    <source>
        <dbReference type="Proteomes" id="UP000238164"/>
    </source>
</evidence>
<evidence type="ECO:0000256" key="4">
    <source>
        <dbReference type="ARBA" id="ARBA00022801"/>
    </source>
</evidence>
<evidence type="ECO:0000256" key="2">
    <source>
        <dbReference type="ARBA" id="ARBA00022741"/>
    </source>
</evidence>
<evidence type="ECO:0000256" key="8">
    <source>
        <dbReference type="ARBA" id="ARBA00023125"/>
    </source>
</evidence>
<evidence type="ECO:0000313" key="12">
    <source>
        <dbReference type="EMBL" id="SPD86235.1"/>
    </source>
</evidence>
<dbReference type="EMBL" id="LT985188">
    <property type="protein sequence ID" value="SPD86235.1"/>
    <property type="molecule type" value="Genomic_DNA"/>
</dbReference>
<protein>
    <recommendedName>
        <fullName evidence="10">RecBCD enzyme subunit RecC</fullName>
    </recommendedName>
    <alternativeName>
        <fullName evidence="10">Exonuclease V subunit RecC</fullName>
        <shortName evidence="10">ExoV subunit RecC</shortName>
    </alternativeName>
    <alternativeName>
        <fullName evidence="10">Helicase/nuclease RecBCD subunit RecC</fullName>
    </alternativeName>
</protein>
<comment type="subunit">
    <text evidence="10">Heterotrimer of RecB, RecC and RecD. All subunits contribute to DNA-binding.</text>
</comment>